<protein>
    <submittedName>
        <fullName evidence="2">Uncharacterized protein</fullName>
    </submittedName>
</protein>
<evidence type="ECO:0000256" key="1">
    <source>
        <dbReference type="SAM" id="MobiDB-lite"/>
    </source>
</evidence>
<reference evidence="2 3" key="1">
    <citation type="journal article" date="2015" name="BMC Genomics">
        <title>Insights from the genome of Ophiocordyceps polyrhachis-furcata to pathogenicity and host specificity in insect fungi.</title>
        <authorList>
            <person name="Wichadakul D."/>
            <person name="Kobmoo N."/>
            <person name="Ingsriswang S."/>
            <person name="Tangphatsornruang S."/>
            <person name="Chantasingh D."/>
            <person name="Luangsa-ard J.J."/>
            <person name="Eurwilaichitr L."/>
        </authorList>
    </citation>
    <scope>NUCLEOTIDE SEQUENCE [LARGE SCALE GENOMIC DNA]</scope>
    <source>
        <strain evidence="2 3">BCC 54312</strain>
    </source>
</reference>
<accession>A0A367L0R4</accession>
<feature type="compositionally biased region" description="Acidic residues" evidence="1">
    <location>
        <begin position="772"/>
        <end position="783"/>
    </location>
</feature>
<dbReference type="OrthoDB" id="8883818at2759"/>
<organism evidence="2 3">
    <name type="scientific">Ophiocordyceps polyrhachis-furcata BCC 54312</name>
    <dbReference type="NCBI Taxonomy" id="1330021"/>
    <lineage>
        <taxon>Eukaryota</taxon>
        <taxon>Fungi</taxon>
        <taxon>Dikarya</taxon>
        <taxon>Ascomycota</taxon>
        <taxon>Pezizomycotina</taxon>
        <taxon>Sordariomycetes</taxon>
        <taxon>Hypocreomycetidae</taxon>
        <taxon>Hypocreales</taxon>
        <taxon>Ophiocordycipitaceae</taxon>
        <taxon>Ophiocordyceps</taxon>
    </lineage>
</organism>
<dbReference type="Gene3D" id="2.130.10.10">
    <property type="entry name" value="YVTN repeat-like/Quinoprotein amine dehydrogenase"/>
    <property type="match status" value="3"/>
</dbReference>
<dbReference type="InterPro" id="IPR001680">
    <property type="entry name" value="WD40_rpt"/>
</dbReference>
<dbReference type="GO" id="GO:0003723">
    <property type="term" value="F:RNA binding"/>
    <property type="evidence" value="ECO:0007669"/>
    <property type="project" value="TreeGrafter"/>
</dbReference>
<keyword evidence="3" id="KW-1185">Reference proteome</keyword>
<feature type="region of interest" description="Disordered" evidence="1">
    <location>
        <begin position="577"/>
        <end position="601"/>
    </location>
</feature>
<gene>
    <name evidence="2" type="ORF">L249_7797</name>
</gene>
<dbReference type="PANTHER" id="PTHR44163:SF1">
    <property type="entry name" value="U3 SMALL NUCLEOLAR RNA-ASSOCIATED PROTEIN 4 HOMOLOG"/>
    <property type="match status" value="1"/>
</dbReference>
<dbReference type="GO" id="GO:0034455">
    <property type="term" value="C:t-UTP complex"/>
    <property type="evidence" value="ECO:0007669"/>
    <property type="project" value="TreeGrafter"/>
</dbReference>
<feature type="compositionally biased region" description="Basic and acidic residues" evidence="1">
    <location>
        <begin position="592"/>
        <end position="601"/>
    </location>
</feature>
<dbReference type="STRING" id="1330021.A0A367L0R4"/>
<dbReference type="GO" id="GO:0000462">
    <property type="term" value="P:maturation of SSU-rRNA from tricistronic rRNA transcript (SSU-rRNA, 5.8S rRNA, LSU-rRNA)"/>
    <property type="evidence" value="ECO:0007669"/>
    <property type="project" value="InterPro"/>
</dbReference>
<dbReference type="Proteomes" id="UP000253664">
    <property type="component" value="Unassembled WGS sequence"/>
</dbReference>
<dbReference type="Pfam" id="PF00400">
    <property type="entry name" value="WD40"/>
    <property type="match status" value="2"/>
</dbReference>
<dbReference type="PANTHER" id="PTHR44163">
    <property type="entry name" value="U3 SMALL NUCLEOLAR RNA-ASSOCIATED PROTEIN 4 HOMOLOG"/>
    <property type="match status" value="1"/>
</dbReference>
<dbReference type="GO" id="GO:0030686">
    <property type="term" value="C:90S preribosome"/>
    <property type="evidence" value="ECO:0007669"/>
    <property type="project" value="InterPro"/>
</dbReference>
<feature type="region of interest" description="Disordered" evidence="1">
    <location>
        <begin position="724"/>
        <end position="798"/>
    </location>
</feature>
<dbReference type="EMBL" id="LKCN02000022">
    <property type="protein sequence ID" value="RCI08006.1"/>
    <property type="molecule type" value="Genomic_DNA"/>
</dbReference>
<proteinExistence type="predicted"/>
<dbReference type="GO" id="GO:0032040">
    <property type="term" value="C:small-subunit processome"/>
    <property type="evidence" value="ECO:0007669"/>
    <property type="project" value="TreeGrafter"/>
</dbReference>
<evidence type="ECO:0000313" key="3">
    <source>
        <dbReference type="Proteomes" id="UP000253664"/>
    </source>
</evidence>
<dbReference type="AlphaFoldDB" id="A0A367L0R4"/>
<dbReference type="SMART" id="SM00320">
    <property type="entry name" value="WD40"/>
    <property type="match status" value="5"/>
</dbReference>
<evidence type="ECO:0000313" key="2">
    <source>
        <dbReference type="EMBL" id="RCI08006.1"/>
    </source>
</evidence>
<name>A0A367L0R4_9HYPO</name>
<dbReference type="InterPro" id="IPR015943">
    <property type="entry name" value="WD40/YVTN_repeat-like_dom_sf"/>
</dbReference>
<sequence length="852" mass="94124">MEIHRCRFVPYQPAGINAVAFSHPTPRSGIHSFIARLAVGRSNGDVEIWNPLSGAWYQELVIRGGRDRSIDSLVWINEPDQDMGGGRVRVGKSRLFSIGYTSTVTEWDLEKREVKRHASGQHGDIWCLAAQPAPASASDPDGQKLLVGTVDGDLAIYSVDDDDLCFRRIVVKSPAKKAQMVSMTFQSRKVCIVGCSDSTIRAYDLRNGHMLQRMTLGSDLKGGTKNIIVWCVKCLPNGDIVSGDSTGQICIWNGQTYTQSQRIEGHKQDVLSLAIGAEGTSIISGGMDQRTFLYRPNGGPAKRWTKVWGRRFHDHDVKTMASFEHGKMSVLVSGGPDADLIVIPLKEMGRQNHRALSCLPQQPPIASASHCRFIVSWWDRQVHIWILRKTASELLGSTGEAVDIKQNQKLLKSIIVRGDSNITSIAMDENGHFLFVATATDVKAFYLEHDNPAKPSDVTVTSLKLPRSMTRLGASQVKLSPDGEWLCLVQQGQRVLMVGLPRENASKGSSDISVRLHRLSRLHRDIPQYIAESASGKYSRNITHIAFSADSRMLAVADLAGYVDTWILGGGEAGVDDDDAASSSSSDSGDESLEKEGGDARWRRNPAAELLPKLPSAAVVLSFSSHVPARVCEAGDDADSTDDYVLAAVTSLWHVLTFHPRQGSLTPWCRRHPRSVLPGKIRDIRDLPKGILWRGSRMWVYGVSFLLMLDLSQDLKVVDDSRLAQGKKRKRAGPRSGAGSINEAESLTPHKIRKYGRGGQHVEVMTGRGSQDDESDSDDELPDADVQMARPRQAGSGSGREKWWLTFKYRPMLGIVPLSETDDQTLEVALVERPAWDKDMPVRYYAEHELER</sequence>
<dbReference type="SUPFAM" id="SSF50978">
    <property type="entry name" value="WD40 repeat-like"/>
    <property type="match status" value="2"/>
</dbReference>
<dbReference type="InterPro" id="IPR036322">
    <property type="entry name" value="WD40_repeat_dom_sf"/>
</dbReference>
<dbReference type="InterPro" id="IPR046351">
    <property type="entry name" value="UTP4"/>
</dbReference>
<comment type="caution">
    <text evidence="2">The sequence shown here is derived from an EMBL/GenBank/DDBJ whole genome shotgun (WGS) entry which is preliminary data.</text>
</comment>